<proteinExistence type="predicted"/>
<reference evidence="1" key="1">
    <citation type="submission" date="2022-03" db="EMBL/GenBank/DDBJ databases">
        <title>Bacterial whole genome sequence for Hymenobacter sp. DH14.</title>
        <authorList>
            <person name="Le V."/>
        </authorList>
    </citation>
    <scope>NUCLEOTIDE SEQUENCE</scope>
    <source>
        <strain evidence="1">DH14</strain>
    </source>
</reference>
<organism evidence="1 2">
    <name type="scientific">Hymenobacter cyanobacteriorum</name>
    <dbReference type="NCBI Taxonomy" id="2926463"/>
    <lineage>
        <taxon>Bacteria</taxon>
        <taxon>Pseudomonadati</taxon>
        <taxon>Bacteroidota</taxon>
        <taxon>Cytophagia</taxon>
        <taxon>Cytophagales</taxon>
        <taxon>Hymenobacteraceae</taxon>
        <taxon>Hymenobacter</taxon>
    </lineage>
</organism>
<dbReference type="Proteomes" id="UP001139193">
    <property type="component" value="Unassembled WGS sequence"/>
</dbReference>
<dbReference type="EMBL" id="JALBGC010000004">
    <property type="protein sequence ID" value="MCI1188931.1"/>
    <property type="molecule type" value="Genomic_DNA"/>
</dbReference>
<evidence type="ECO:0000313" key="1">
    <source>
        <dbReference type="EMBL" id="MCI1188931.1"/>
    </source>
</evidence>
<keyword evidence="2" id="KW-1185">Reference proteome</keyword>
<sequence>MKIHLRFIIGLLLLALPLLGLKCSKEEIIKATEFDITVRVTGEHLDGLGAEMKVTSVRNVLNPSAGPVLTQSFGPTVSQTYSLGKFGLQDQVTAFIYFTNVTCTSVVQPAANTSLLVEVLANGVLVSQVRLKPGTTGGNFTCTPYWTNSDESHGDDWD</sequence>
<accession>A0A9X2AG70</accession>
<evidence type="ECO:0008006" key="3">
    <source>
        <dbReference type="Google" id="ProtNLM"/>
    </source>
</evidence>
<comment type="caution">
    <text evidence="1">The sequence shown here is derived from an EMBL/GenBank/DDBJ whole genome shotgun (WGS) entry which is preliminary data.</text>
</comment>
<dbReference type="AlphaFoldDB" id="A0A9X2AG70"/>
<name>A0A9X2AG70_9BACT</name>
<evidence type="ECO:0000313" key="2">
    <source>
        <dbReference type="Proteomes" id="UP001139193"/>
    </source>
</evidence>
<protein>
    <recommendedName>
        <fullName evidence="3">Lipoprotein</fullName>
    </recommendedName>
</protein>
<dbReference type="RefSeq" id="WP_241937156.1">
    <property type="nucleotide sequence ID" value="NZ_JALBGC010000004.1"/>
</dbReference>
<gene>
    <name evidence="1" type="ORF">MON38_16025</name>
</gene>